<keyword evidence="3" id="KW-1185">Reference proteome</keyword>
<reference evidence="2" key="1">
    <citation type="submission" date="2021-10" db="EMBL/GenBank/DDBJ databases">
        <title>Roseicella aerolatum sp. nov., isolated from aerosols of e-waste dismantling site.</title>
        <authorList>
            <person name="Qin T."/>
        </authorList>
    </citation>
    <scope>NUCLEOTIDE SEQUENCE</scope>
    <source>
        <strain evidence="2">GB24</strain>
    </source>
</reference>
<evidence type="ECO:0000313" key="3">
    <source>
        <dbReference type="Proteomes" id="UP001139311"/>
    </source>
</evidence>
<comment type="caution">
    <text evidence="2">The sequence shown here is derived from an EMBL/GenBank/DDBJ whole genome shotgun (WGS) entry which is preliminary data.</text>
</comment>
<feature type="compositionally biased region" description="Basic and acidic residues" evidence="1">
    <location>
        <begin position="210"/>
        <end position="230"/>
    </location>
</feature>
<name>A0A9X1L8I1_9PROT</name>
<feature type="region of interest" description="Disordered" evidence="1">
    <location>
        <begin position="195"/>
        <end position="230"/>
    </location>
</feature>
<evidence type="ECO:0000256" key="1">
    <source>
        <dbReference type="SAM" id="MobiDB-lite"/>
    </source>
</evidence>
<proteinExistence type="predicted"/>
<accession>A0A9X1L8I1</accession>
<protein>
    <submittedName>
        <fullName evidence="2">Uncharacterized protein</fullName>
    </submittedName>
</protein>
<gene>
    <name evidence="2" type="ORF">LHA35_15410</name>
</gene>
<dbReference type="Proteomes" id="UP001139311">
    <property type="component" value="Unassembled WGS sequence"/>
</dbReference>
<evidence type="ECO:0000313" key="2">
    <source>
        <dbReference type="EMBL" id="MCB4823121.1"/>
    </source>
</evidence>
<dbReference type="EMBL" id="JAJAQI010000022">
    <property type="protein sequence ID" value="MCB4823121.1"/>
    <property type="molecule type" value="Genomic_DNA"/>
</dbReference>
<dbReference type="AlphaFoldDB" id="A0A9X1L8I1"/>
<sequence length="230" mass="25205">MSDVVENSDVKAAASPAPLPWELHPALREDRLRICARLLANARRDALALASYEMGDDAWSVGCRAYAFGRHRLDRAATSGQHNWLGVLDESNAFVFLIEEVPVRFYRGPADEPTARALRRHAQEAEQLSLALGEAAEGLVFRLAVETGEGGRVERVVFLALRGEEGEAACAWPVPLDIPTPTQAPTVQLRLLPDDGYPGPKAAPATNHAGEVRRQRGETRTKELIADQKR</sequence>
<dbReference type="RefSeq" id="WP_226609432.1">
    <property type="nucleotide sequence ID" value="NZ_JAJAQI010000022.1"/>
</dbReference>
<organism evidence="2 3">
    <name type="scientific">Roseicella aerolata</name>
    <dbReference type="NCBI Taxonomy" id="2883479"/>
    <lineage>
        <taxon>Bacteria</taxon>
        <taxon>Pseudomonadati</taxon>
        <taxon>Pseudomonadota</taxon>
        <taxon>Alphaproteobacteria</taxon>
        <taxon>Acetobacterales</taxon>
        <taxon>Roseomonadaceae</taxon>
        <taxon>Roseicella</taxon>
    </lineage>
</organism>